<accession>A0A026WCG6</accession>
<dbReference type="AlphaFoldDB" id="A0A026WCG6"/>
<proteinExistence type="predicted"/>
<feature type="region of interest" description="Disordered" evidence="1">
    <location>
        <begin position="19"/>
        <end position="52"/>
    </location>
</feature>
<evidence type="ECO:0000256" key="1">
    <source>
        <dbReference type="SAM" id="MobiDB-lite"/>
    </source>
</evidence>
<evidence type="ECO:0000313" key="3">
    <source>
        <dbReference type="Proteomes" id="UP000053097"/>
    </source>
</evidence>
<sequence>MARPRACLPTIILPLVVHQSKSLSDKRSTPAGGRDLSSSGPNPLGAHTGYTRVDDRCASPRCKSQYSVFTRLPSR</sequence>
<evidence type="ECO:0000313" key="2">
    <source>
        <dbReference type="EMBL" id="EZA53613.1"/>
    </source>
</evidence>
<organism evidence="2 3">
    <name type="scientific">Ooceraea biroi</name>
    <name type="common">Clonal raider ant</name>
    <name type="synonym">Cerapachys biroi</name>
    <dbReference type="NCBI Taxonomy" id="2015173"/>
    <lineage>
        <taxon>Eukaryota</taxon>
        <taxon>Metazoa</taxon>
        <taxon>Ecdysozoa</taxon>
        <taxon>Arthropoda</taxon>
        <taxon>Hexapoda</taxon>
        <taxon>Insecta</taxon>
        <taxon>Pterygota</taxon>
        <taxon>Neoptera</taxon>
        <taxon>Endopterygota</taxon>
        <taxon>Hymenoptera</taxon>
        <taxon>Apocrita</taxon>
        <taxon>Aculeata</taxon>
        <taxon>Formicoidea</taxon>
        <taxon>Formicidae</taxon>
        <taxon>Dorylinae</taxon>
        <taxon>Ooceraea</taxon>
    </lineage>
</organism>
<reference evidence="2 3" key="1">
    <citation type="journal article" date="2014" name="Curr. Biol.">
        <title>The genome of the clonal raider ant Cerapachys biroi.</title>
        <authorList>
            <person name="Oxley P.R."/>
            <person name="Ji L."/>
            <person name="Fetter-Pruneda I."/>
            <person name="McKenzie S.K."/>
            <person name="Li C."/>
            <person name="Hu H."/>
            <person name="Zhang G."/>
            <person name="Kronauer D.J."/>
        </authorList>
    </citation>
    <scope>NUCLEOTIDE SEQUENCE [LARGE SCALE GENOMIC DNA]</scope>
</reference>
<dbReference type="EMBL" id="KK107276">
    <property type="protein sequence ID" value="EZA53613.1"/>
    <property type="molecule type" value="Genomic_DNA"/>
</dbReference>
<dbReference type="Proteomes" id="UP000053097">
    <property type="component" value="Unassembled WGS sequence"/>
</dbReference>
<protein>
    <submittedName>
        <fullName evidence="2">Uncharacterized protein</fullName>
    </submittedName>
</protein>
<keyword evidence="3" id="KW-1185">Reference proteome</keyword>
<name>A0A026WCG6_OOCBI</name>
<gene>
    <name evidence="2" type="ORF">X777_06877</name>
</gene>